<proteinExistence type="predicted"/>
<dbReference type="EMBL" id="KZ678447">
    <property type="protein sequence ID" value="PSR84178.1"/>
    <property type="molecule type" value="Genomic_DNA"/>
</dbReference>
<evidence type="ECO:0000313" key="3">
    <source>
        <dbReference type="Proteomes" id="UP000241462"/>
    </source>
</evidence>
<keyword evidence="3" id="KW-1185">Reference proteome</keyword>
<protein>
    <submittedName>
        <fullName evidence="2">Uncharacterized protein</fullName>
    </submittedName>
</protein>
<dbReference type="InParanoid" id="A0A2T3A7A0"/>
<gene>
    <name evidence="2" type="ORF">BD289DRAFT_266509</name>
</gene>
<sequence>MLSRRLQPAAQSRKQAALLAQRHGCEVGHGGMRVSRGEGGGGIMMMTTSVPPSTARRCCMARQQSSATTAAPPSRDIPNSAVPSFCGRTAYEDVAMCLSTTCQSGQDMRSLGTD</sequence>
<evidence type="ECO:0000313" key="2">
    <source>
        <dbReference type="EMBL" id="PSR84178.1"/>
    </source>
</evidence>
<name>A0A2T3A7A0_9PEZI</name>
<dbReference type="AlphaFoldDB" id="A0A2T3A7A0"/>
<feature type="compositionally biased region" description="Polar residues" evidence="1">
    <location>
        <begin position="62"/>
        <end position="71"/>
    </location>
</feature>
<accession>A0A2T3A7A0</accession>
<evidence type="ECO:0000256" key="1">
    <source>
        <dbReference type="SAM" id="MobiDB-lite"/>
    </source>
</evidence>
<feature type="compositionally biased region" description="Gly residues" evidence="1">
    <location>
        <begin position="28"/>
        <end position="43"/>
    </location>
</feature>
<organism evidence="2 3">
    <name type="scientific">Coniella lustricola</name>
    <dbReference type="NCBI Taxonomy" id="2025994"/>
    <lineage>
        <taxon>Eukaryota</taxon>
        <taxon>Fungi</taxon>
        <taxon>Dikarya</taxon>
        <taxon>Ascomycota</taxon>
        <taxon>Pezizomycotina</taxon>
        <taxon>Sordariomycetes</taxon>
        <taxon>Sordariomycetidae</taxon>
        <taxon>Diaporthales</taxon>
        <taxon>Schizoparmaceae</taxon>
        <taxon>Coniella</taxon>
    </lineage>
</organism>
<dbReference type="Proteomes" id="UP000241462">
    <property type="component" value="Unassembled WGS sequence"/>
</dbReference>
<reference evidence="2 3" key="1">
    <citation type="journal article" date="2018" name="Mycol. Prog.">
        <title>Coniella lustricola, a new species from submerged detritus.</title>
        <authorList>
            <person name="Raudabaugh D.B."/>
            <person name="Iturriaga T."/>
            <person name="Carver A."/>
            <person name="Mondo S."/>
            <person name="Pangilinan J."/>
            <person name="Lipzen A."/>
            <person name="He G."/>
            <person name="Amirebrahimi M."/>
            <person name="Grigoriev I.V."/>
            <person name="Miller A.N."/>
        </authorList>
    </citation>
    <scope>NUCLEOTIDE SEQUENCE [LARGE SCALE GENOMIC DNA]</scope>
    <source>
        <strain evidence="2 3">B22-T-1</strain>
    </source>
</reference>
<feature type="region of interest" description="Disordered" evidence="1">
    <location>
        <begin position="28"/>
        <end position="78"/>
    </location>
</feature>